<keyword evidence="1" id="KW-0456">Lyase</keyword>
<organism evidence="1 2">
    <name type="scientific">Flavivirga algicola</name>
    <dbReference type="NCBI Taxonomy" id="2729136"/>
    <lineage>
        <taxon>Bacteria</taxon>
        <taxon>Pseudomonadati</taxon>
        <taxon>Bacteroidota</taxon>
        <taxon>Flavobacteriia</taxon>
        <taxon>Flavobacteriales</taxon>
        <taxon>Flavobacteriaceae</taxon>
        <taxon>Flavivirga</taxon>
    </lineage>
</organism>
<accession>A0ABX1RW18</accession>
<comment type="caution">
    <text evidence="1">The sequence shown here is derived from an EMBL/GenBank/DDBJ whole genome shotgun (WGS) entry which is preliminary data.</text>
</comment>
<evidence type="ECO:0000313" key="2">
    <source>
        <dbReference type="Proteomes" id="UP000746690"/>
    </source>
</evidence>
<keyword evidence="2" id="KW-1185">Reference proteome</keyword>
<protein>
    <submittedName>
        <fullName evidence="1">Adenylosuccinate lyase</fullName>
    </submittedName>
</protein>
<dbReference type="GO" id="GO:0016829">
    <property type="term" value="F:lyase activity"/>
    <property type="evidence" value="ECO:0007669"/>
    <property type="project" value="UniProtKB-KW"/>
</dbReference>
<evidence type="ECO:0000313" key="1">
    <source>
        <dbReference type="EMBL" id="NMH86632.1"/>
    </source>
</evidence>
<dbReference type="Proteomes" id="UP000746690">
    <property type="component" value="Unassembled WGS sequence"/>
</dbReference>
<dbReference type="RefSeq" id="WP_169670343.1">
    <property type="nucleotide sequence ID" value="NZ_JABBHF010000002.1"/>
</dbReference>
<dbReference type="InterPro" id="IPR016024">
    <property type="entry name" value="ARM-type_fold"/>
</dbReference>
<dbReference type="SUPFAM" id="SSF48371">
    <property type="entry name" value="ARM repeat"/>
    <property type="match status" value="1"/>
</dbReference>
<gene>
    <name evidence="1" type="ORF">HHX25_03895</name>
</gene>
<dbReference type="EMBL" id="JABBHF010000002">
    <property type="protein sequence ID" value="NMH86632.1"/>
    <property type="molecule type" value="Genomic_DNA"/>
</dbReference>
<name>A0ABX1RW18_9FLAO</name>
<sequence length="191" mass="22510">MTLEEFHKELNYVNTSRENRMKYANKVLNNMGLFPKLIDILFMVDDKVSSRAAWILEFVCAEYIYAMVPYLETFTKNINKIHLDSSVRPVSKVCEFITKAYYAKRPNPIKKALTPKHKERIIEACFDWMINDQKVAPKVYAMESLFLYGTDYKWIHPELTQILEQDFHKQSAGFKARAKRTLLKIKKNETS</sequence>
<reference evidence="1 2" key="1">
    <citation type="submission" date="2020-04" db="EMBL/GenBank/DDBJ databases">
        <title>A Flavivirga sp. nov.</title>
        <authorList>
            <person name="Sun X."/>
        </authorList>
    </citation>
    <scope>NUCLEOTIDE SEQUENCE [LARGE SCALE GENOMIC DNA]</scope>
    <source>
        <strain evidence="1 2">Y03</strain>
    </source>
</reference>
<proteinExistence type="predicted"/>